<evidence type="ECO:0000313" key="4">
    <source>
        <dbReference type="Proteomes" id="UP000198553"/>
    </source>
</evidence>
<dbReference type="PANTHER" id="PTHR30383:SF27">
    <property type="entry name" value="SPORE GERMINATION LIPASE LIPC"/>
    <property type="match status" value="1"/>
</dbReference>
<gene>
    <name evidence="3" type="ORF">SAMN05192533_11034</name>
</gene>
<dbReference type="Gene3D" id="3.40.50.1110">
    <property type="entry name" value="SGNH hydrolase"/>
    <property type="match status" value="1"/>
</dbReference>
<dbReference type="OrthoDB" id="26855at2"/>
<sequence>MKVFKYLLIFFLSIGVAITTWVFYPQYQIQKMKNESMEVGKDLSRETYLEYYRQSKKQDIHHLAIGDSIIHGFGVDETENLVYSFSNLLGQKINKTVHYNNKGINGMTSSGLNELVQEGNLDEDIRKADIITINIGGNDVLKTARNQDYYAAINSFDTLQSTFTKNLTNISDKIKEINPKATIVFLELYNPLPADHQLSDLADSLLPKWNVKIYEVAQHIPSSIVIQTTKVINGNNPQNLSSDGVHPNPAGYAAITEQMLVQFAKEYRKQAV</sequence>
<protein>
    <submittedName>
        <fullName evidence="3">Lysophospholipase L1</fullName>
    </submittedName>
</protein>
<name>A0A1H8EP73_9BACI</name>
<organism evidence="3 4">
    <name type="scientific">Mesobacillus persicus</name>
    <dbReference type="NCBI Taxonomy" id="930146"/>
    <lineage>
        <taxon>Bacteria</taxon>
        <taxon>Bacillati</taxon>
        <taxon>Bacillota</taxon>
        <taxon>Bacilli</taxon>
        <taxon>Bacillales</taxon>
        <taxon>Bacillaceae</taxon>
        <taxon>Mesobacillus</taxon>
    </lineage>
</organism>
<keyword evidence="4" id="KW-1185">Reference proteome</keyword>
<dbReference type="PANTHER" id="PTHR30383">
    <property type="entry name" value="THIOESTERASE 1/PROTEASE 1/LYSOPHOSPHOLIPASE L1"/>
    <property type="match status" value="1"/>
</dbReference>
<feature type="domain" description="SGNH hydrolase-type esterase" evidence="2">
    <location>
        <begin position="64"/>
        <end position="254"/>
    </location>
</feature>
<evidence type="ECO:0000256" key="1">
    <source>
        <dbReference type="SAM" id="Phobius"/>
    </source>
</evidence>
<keyword evidence="1" id="KW-0812">Transmembrane</keyword>
<dbReference type="STRING" id="930146.SAMN05192533_11034"/>
<accession>A0A1H8EP73</accession>
<dbReference type="InterPro" id="IPR051532">
    <property type="entry name" value="Ester_Hydrolysis_Enzymes"/>
</dbReference>
<evidence type="ECO:0000259" key="2">
    <source>
        <dbReference type="Pfam" id="PF13472"/>
    </source>
</evidence>
<reference evidence="4" key="1">
    <citation type="submission" date="2016-10" db="EMBL/GenBank/DDBJ databases">
        <authorList>
            <person name="Varghese N."/>
            <person name="Submissions S."/>
        </authorList>
    </citation>
    <scope>NUCLEOTIDE SEQUENCE [LARGE SCALE GENOMIC DNA]</scope>
    <source>
        <strain evidence="4">B48,IBRC-M 10115,DSM 25386,CECT 8001</strain>
    </source>
</reference>
<keyword evidence="1" id="KW-1133">Transmembrane helix</keyword>
<evidence type="ECO:0000313" key="3">
    <source>
        <dbReference type="EMBL" id="SEN20677.1"/>
    </source>
</evidence>
<dbReference type="InterPro" id="IPR036514">
    <property type="entry name" value="SGNH_hydro_sf"/>
</dbReference>
<keyword evidence="1" id="KW-0472">Membrane</keyword>
<dbReference type="Pfam" id="PF13472">
    <property type="entry name" value="Lipase_GDSL_2"/>
    <property type="match status" value="1"/>
</dbReference>
<feature type="transmembrane region" description="Helical" evidence="1">
    <location>
        <begin position="6"/>
        <end position="24"/>
    </location>
</feature>
<dbReference type="RefSeq" id="WP_090746978.1">
    <property type="nucleotide sequence ID" value="NZ_FOBW01000010.1"/>
</dbReference>
<proteinExistence type="predicted"/>
<dbReference type="SUPFAM" id="SSF52266">
    <property type="entry name" value="SGNH hydrolase"/>
    <property type="match status" value="1"/>
</dbReference>
<dbReference type="EMBL" id="FOBW01000010">
    <property type="protein sequence ID" value="SEN20677.1"/>
    <property type="molecule type" value="Genomic_DNA"/>
</dbReference>
<dbReference type="Proteomes" id="UP000198553">
    <property type="component" value="Unassembled WGS sequence"/>
</dbReference>
<dbReference type="AlphaFoldDB" id="A0A1H8EP73"/>
<dbReference type="InterPro" id="IPR013830">
    <property type="entry name" value="SGNH_hydro"/>
</dbReference>
<dbReference type="GO" id="GO:0004622">
    <property type="term" value="F:phosphatidylcholine lysophospholipase activity"/>
    <property type="evidence" value="ECO:0007669"/>
    <property type="project" value="TreeGrafter"/>
</dbReference>